<keyword evidence="2" id="KW-1185">Reference proteome</keyword>
<comment type="caution">
    <text evidence="1">The sequence shown here is derived from an EMBL/GenBank/DDBJ whole genome shotgun (WGS) entry which is preliminary data.</text>
</comment>
<reference evidence="1 2" key="1">
    <citation type="submission" date="2023-07" db="EMBL/GenBank/DDBJ databases">
        <title>Sequencing the genomes of 1000 actinobacteria strains.</title>
        <authorList>
            <person name="Klenk H.-P."/>
        </authorList>
    </citation>
    <scope>NUCLEOTIDE SEQUENCE [LARGE SCALE GENOMIC DNA]</scope>
    <source>
        <strain evidence="1 2">DSM 45554</strain>
    </source>
</reference>
<sequence length="75" mass="7970">MARRTEDLAAARRLLLALSEGLAKAGRLLVASGLAEDARAVARMRAEVGGMRKRVRTVHNAAIAAERGTTATEEN</sequence>
<dbReference type="EMBL" id="JAVDYE010000001">
    <property type="protein sequence ID" value="MDR7383517.1"/>
    <property type="molecule type" value="Genomic_DNA"/>
</dbReference>
<organism evidence="1 2">
    <name type="scientific">Promicromonospora iranensis</name>
    <dbReference type="NCBI Taxonomy" id="1105144"/>
    <lineage>
        <taxon>Bacteria</taxon>
        <taxon>Bacillati</taxon>
        <taxon>Actinomycetota</taxon>
        <taxon>Actinomycetes</taxon>
        <taxon>Micrococcales</taxon>
        <taxon>Promicromonosporaceae</taxon>
        <taxon>Promicromonospora</taxon>
    </lineage>
</organism>
<evidence type="ECO:0000313" key="1">
    <source>
        <dbReference type="EMBL" id="MDR7383517.1"/>
    </source>
</evidence>
<dbReference type="Proteomes" id="UP001183585">
    <property type="component" value="Unassembled WGS sequence"/>
</dbReference>
<proteinExistence type="predicted"/>
<gene>
    <name evidence="1" type="ORF">J2S48_003032</name>
</gene>
<evidence type="ECO:0000313" key="2">
    <source>
        <dbReference type="Proteomes" id="UP001183585"/>
    </source>
</evidence>
<name>A0ABU2CQ94_9MICO</name>
<accession>A0ABU2CQ94</accession>
<dbReference type="RefSeq" id="WP_274994415.1">
    <property type="nucleotide sequence ID" value="NZ_JAJQQP010000007.1"/>
</dbReference>
<protein>
    <submittedName>
        <fullName evidence="1">Uncharacterized protein</fullName>
    </submittedName>
</protein>